<reference evidence="5 6" key="1">
    <citation type="submission" date="2021-07" db="EMBL/GenBank/DDBJ databases">
        <title>Paraburkholderia edwinii protects Aspergillus sp. from phenazines by acting as a toxin sponge.</title>
        <authorList>
            <person name="Dahlstrom K.M."/>
            <person name="Newman D.K."/>
        </authorList>
    </citation>
    <scope>NUCLEOTIDE SEQUENCE [LARGE SCALE GENOMIC DNA]</scope>
    <source>
        <strain evidence="5 6">Pe01</strain>
    </source>
</reference>
<dbReference type="PANTHER" id="PTHR30203:SF25">
    <property type="entry name" value="OUTER MEMBRANE PROTEIN-RELATED"/>
    <property type="match status" value="1"/>
</dbReference>
<evidence type="ECO:0000256" key="3">
    <source>
        <dbReference type="SAM" id="Coils"/>
    </source>
</evidence>
<dbReference type="NCBIfam" id="TIGR01845">
    <property type="entry name" value="outer_NodT"/>
    <property type="match status" value="1"/>
</dbReference>
<feature type="chain" id="PRO_5044957173" evidence="2">
    <location>
        <begin position="29"/>
        <end position="553"/>
    </location>
</feature>
<feature type="signal peptide" evidence="2">
    <location>
        <begin position="1"/>
        <end position="28"/>
    </location>
</feature>
<feature type="coiled-coil region" evidence="3">
    <location>
        <begin position="108"/>
        <end position="135"/>
    </location>
</feature>
<evidence type="ECO:0000256" key="4">
    <source>
        <dbReference type="SAM" id="MobiDB-lite"/>
    </source>
</evidence>
<feature type="compositionally biased region" description="Basic and acidic residues" evidence="4">
    <location>
        <begin position="82"/>
        <end position="92"/>
    </location>
</feature>
<keyword evidence="2" id="KW-0732">Signal</keyword>
<keyword evidence="2" id="KW-0564">Palmitate</keyword>
<proteinExistence type="inferred from homology"/>
<dbReference type="PROSITE" id="PS51257">
    <property type="entry name" value="PROKAR_LIPOPROTEIN"/>
    <property type="match status" value="1"/>
</dbReference>
<keyword evidence="2" id="KW-0812">Transmembrane</keyword>
<dbReference type="SUPFAM" id="SSF56954">
    <property type="entry name" value="Outer membrane efflux proteins (OEP)"/>
    <property type="match status" value="1"/>
</dbReference>
<dbReference type="Gene3D" id="2.20.200.10">
    <property type="entry name" value="Outer membrane efflux proteins (OEP)"/>
    <property type="match status" value="1"/>
</dbReference>
<protein>
    <submittedName>
        <fullName evidence="5">Efflux transporter outer membrane subunit</fullName>
    </submittedName>
</protein>
<comment type="similarity">
    <text evidence="1 2">Belongs to the outer membrane factor (OMF) (TC 1.B.17) family.</text>
</comment>
<dbReference type="Pfam" id="PF02321">
    <property type="entry name" value="OEP"/>
    <property type="match status" value="2"/>
</dbReference>
<dbReference type="EMBL" id="CP080095">
    <property type="protein sequence ID" value="QYD67269.1"/>
    <property type="molecule type" value="Genomic_DNA"/>
</dbReference>
<dbReference type="Gene3D" id="1.20.1600.10">
    <property type="entry name" value="Outer membrane efflux proteins (OEP)"/>
    <property type="match status" value="1"/>
</dbReference>
<dbReference type="PANTHER" id="PTHR30203">
    <property type="entry name" value="OUTER MEMBRANE CATION EFFLUX PROTEIN"/>
    <property type="match status" value="1"/>
</dbReference>
<feature type="compositionally biased region" description="Basic and acidic residues" evidence="4">
    <location>
        <begin position="43"/>
        <end position="52"/>
    </location>
</feature>
<organism evidence="5 6">
    <name type="scientific">Paraburkholderia edwinii</name>
    <dbReference type="NCBI Taxonomy" id="2861782"/>
    <lineage>
        <taxon>Bacteria</taxon>
        <taxon>Pseudomonadati</taxon>
        <taxon>Pseudomonadota</taxon>
        <taxon>Betaproteobacteria</taxon>
        <taxon>Burkholderiales</taxon>
        <taxon>Burkholderiaceae</taxon>
        <taxon>Paraburkholderia</taxon>
    </lineage>
</organism>
<gene>
    <name evidence="5" type="ORF">KZJ38_12865</name>
</gene>
<name>A0ABX8UJU2_9BURK</name>
<evidence type="ECO:0000313" key="6">
    <source>
        <dbReference type="Proteomes" id="UP000826462"/>
    </source>
</evidence>
<evidence type="ECO:0000256" key="2">
    <source>
        <dbReference type="RuleBase" id="RU362097"/>
    </source>
</evidence>
<dbReference type="InterPro" id="IPR003423">
    <property type="entry name" value="OMP_efflux"/>
</dbReference>
<keyword evidence="3" id="KW-0175">Coiled coil</keyword>
<accession>A0ABX8UJU2</accession>
<feature type="compositionally biased region" description="Low complexity" evidence="4">
    <location>
        <begin position="53"/>
        <end position="75"/>
    </location>
</feature>
<sequence length="553" mass="59385">MTIDMEKRQRACSRLFALLLCTAVSACAVGPDFKAPNGLGQDEPAHWRDPQRANDAAANGDAPKPGAGAAKVPDASTVSSHPTEDSDPDPRWWRTFNDPTLDRLIARAAQSNLDLREAVLRIEEARAQVQGAAAQGLPNVRATGSYTREQLGIKGILDDENVDLDQLGAPGSPVNQIAPGQGAAVQNGARNLVNQLEQPINLWQAGFDASWELDLFGRVRRSVEAANAQTQAAVESRNDALLSLEGEVAQNYMQLRGAQAQFNIAKRLVDEQNGVLTLTQSQAKVGLASQQDVQSAAAQLESTRAQLPQFEQQIVQALNGLSYLLAEPPGALDDELSTPGAVPPVPPVVATGLPSTLARRRPDIRRAEADLHAATANVGVAVAQFYPDISLTGQIGLRGTHASDLARWSHLFYSFGPSVSLPIFEGGALVSNLKVSKAQQAEAALEYRKTVLLALRDVDNALAVYRTDQARRTSLERSAAAQQDAFDLARESYRKGLTNFIDVLDAERQLSQVRQQYAQSTTQVSTDLVALYKALGGGWEATPDPKQIASPTS</sequence>
<dbReference type="InterPro" id="IPR010131">
    <property type="entry name" value="MdtP/NodT-like"/>
</dbReference>
<keyword evidence="6" id="KW-1185">Reference proteome</keyword>
<evidence type="ECO:0000256" key="1">
    <source>
        <dbReference type="ARBA" id="ARBA00007613"/>
    </source>
</evidence>
<dbReference type="Proteomes" id="UP000826462">
    <property type="component" value="Chromosome 1"/>
</dbReference>
<evidence type="ECO:0000313" key="5">
    <source>
        <dbReference type="EMBL" id="QYD67269.1"/>
    </source>
</evidence>
<feature type="region of interest" description="Disordered" evidence="4">
    <location>
        <begin position="38"/>
        <end position="94"/>
    </location>
</feature>
<keyword evidence="2" id="KW-0449">Lipoprotein</keyword>
<comment type="subcellular location">
    <subcellularLocation>
        <location evidence="2">Cell membrane</location>
        <topology evidence="2">Lipid-anchor</topology>
    </subcellularLocation>
</comment>
<keyword evidence="2" id="KW-0472">Membrane</keyword>
<keyword evidence="2" id="KW-1134">Transmembrane beta strand</keyword>